<dbReference type="InterPro" id="IPR010982">
    <property type="entry name" value="Lambda_DNA-bd_dom_sf"/>
</dbReference>
<gene>
    <name evidence="3" type="ORF">P9850_04920</name>
</gene>
<dbReference type="AlphaFoldDB" id="A0ABD5ISP2"/>
<comment type="caution">
    <text evidence="3">The sequence shown here is derived from an EMBL/GenBank/DDBJ whole genome shotgun (WGS) entry which is preliminary data.</text>
</comment>
<dbReference type="RefSeq" id="WP_328217379.1">
    <property type="nucleotide sequence ID" value="NZ_JARTLI010000004.1"/>
</dbReference>
<feature type="domain" description="HTH cro/C1-type" evidence="2">
    <location>
        <begin position="20"/>
        <end position="69"/>
    </location>
</feature>
<dbReference type="InterPro" id="IPR001387">
    <property type="entry name" value="Cro/C1-type_HTH"/>
</dbReference>
<dbReference type="Gene3D" id="1.25.40.10">
    <property type="entry name" value="Tetratricopeptide repeat domain"/>
    <property type="match status" value="1"/>
</dbReference>
<proteinExistence type="predicted"/>
<evidence type="ECO:0000259" key="2">
    <source>
        <dbReference type="PROSITE" id="PS50943"/>
    </source>
</evidence>
<accession>A0ABD5ISP2</accession>
<evidence type="ECO:0000313" key="4">
    <source>
        <dbReference type="Proteomes" id="UP001339962"/>
    </source>
</evidence>
<protein>
    <submittedName>
        <fullName evidence="3">Helix-turn-helix domain-containing protein</fullName>
    </submittedName>
</protein>
<reference evidence="3 4" key="1">
    <citation type="submission" date="2023-03" db="EMBL/GenBank/DDBJ databases">
        <title>Bacillus Genome Sequencing.</title>
        <authorList>
            <person name="Dunlap C."/>
        </authorList>
    </citation>
    <scope>NUCLEOTIDE SEQUENCE [LARGE SCALE GENOMIC DNA]</scope>
    <source>
        <strain evidence="3 4">NRS-38</strain>
    </source>
</reference>
<dbReference type="SMART" id="SM00530">
    <property type="entry name" value="HTH_XRE"/>
    <property type="match status" value="1"/>
</dbReference>
<dbReference type="SUPFAM" id="SSF48452">
    <property type="entry name" value="TPR-like"/>
    <property type="match status" value="1"/>
</dbReference>
<dbReference type="PROSITE" id="PS50005">
    <property type="entry name" value="TPR"/>
    <property type="match status" value="1"/>
</dbReference>
<dbReference type="EMBL" id="JARTLI010000004">
    <property type="protein sequence ID" value="MED5051218.1"/>
    <property type="molecule type" value="Genomic_DNA"/>
</dbReference>
<dbReference type="Pfam" id="PF01381">
    <property type="entry name" value="HTH_3"/>
    <property type="match status" value="1"/>
</dbReference>
<dbReference type="Gene3D" id="1.10.260.40">
    <property type="entry name" value="lambda repressor-like DNA-binding domains"/>
    <property type="match status" value="1"/>
</dbReference>
<dbReference type="InterPro" id="IPR011990">
    <property type="entry name" value="TPR-like_helical_dom_sf"/>
</dbReference>
<keyword evidence="1" id="KW-0802">TPR repeat</keyword>
<evidence type="ECO:0000313" key="3">
    <source>
        <dbReference type="EMBL" id="MED5051218.1"/>
    </source>
</evidence>
<dbReference type="PROSITE" id="PS50943">
    <property type="entry name" value="HTH_CROC1"/>
    <property type="match status" value="1"/>
</dbReference>
<name>A0ABD5ISP2_9BACL</name>
<dbReference type="SMART" id="SM00028">
    <property type="entry name" value="TPR"/>
    <property type="match status" value="4"/>
</dbReference>
<dbReference type="SUPFAM" id="SSF47413">
    <property type="entry name" value="lambda repressor-like DNA-binding domains"/>
    <property type="match status" value="1"/>
</dbReference>
<feature type="repeat" description="TPR" evidence="1">
    <location>
        <begin position="273"/>
        <end position="306"/>
    </location>
</feature>
<dbReference type="Proteomes" id="UP001339962">
    <property type="component" value="Unassembled WGS sequence"/>
</dbReference>
<dbReference type="InterPro" id="IPR019734">
    <property type="entry name" value="TPR_rpt"/>
</dbReference>
<dbReference type="CDD" id="cd00093">
    <property type="entry name" value="HTH_XRE"/>
    <property type="match status" value="1"/>
</dbReference>
<organism evidence="3 4">
    <name type="scientific">Anoxybacteroides rupiense</name>
    <dbReference type="NCBI Taxonomy" id="311460"/>
    <lineage>
        <taxon>Bacteria</taxon>
        <taxon>Bacillati</taxon>
        <taxon>Bacillota</taxon>
        <taxon>Bacilli</taxon>
        <taxon>Bacillales</taxon>
        <taxon>Anoxybacillaceae</taxon>
        <taxon>Anoxybacteroides</taxon>
    </lineage>
</organism>
<evidence type="ECO:0000256" key="1">
    <source>
        <dbReference type="PROSITE-ProRule" id="PRU00339"/>
    </source>
</evidence>
<sequence length="424" mass="50102">MYILGDNIDIDIGMIIAINRQQKGMTQEELSKGICSVPYLSKIENNKITANEEIIVLLLSRLGLSYDNIISEQKQLNEDILAWYQAIIDRDTSQADQYAHSLSEKIEFIENINLVIHYKLTLLRYHLYKNQLSSSLELIDYFTKIKGKLTNGQLLYFYCFYGIYLCMNQQYEEGIQKFEMAKSISDKMRYTEPELIYYLALTYCRLHHPSLTLIYGHQALELFDSSAQYLRSIDCQLMIGISYVIIKQYHQAEHYFNNILKIARSLNLENIIEKSLHNLGYLYATKGDSSKAIYYYLKSLDYAKSEINYLTTSYYLAKEYILINDIASATKWIDNAIEKLKKSPISEHLLHKFYCLHLETSGKEEELKIYLEQTVIPFFEKTYDWMYLTDCYEKLADMYAKQFFYKKSSHYYQLANKKRKQYII</sequence>